<evidence type="ECO:0000256" key="3">
    <source>
        <dbReference type="ARBA" id="ARBA00022448"/>
    </source>
</evidence>
<dbReference type="EMBL" id="VXIV02000831">
    <property type="protein sequence ID" value="KAF6035773.1"/>
    <property type="molecule type" value="Genomic_DNA"/>
</dbReference>
<protein>
    <recommendedName>
        <fullName evidence="9">Putative sodium-coupled neutral amino acid transporter 11</fullName>
    </recommendedName>
    <alternativeName>
        <fullName evidence="10">Solute carrier family 38 member 11</fullName>
    </alternativeName>
</protein>
<evidence type="ECO:0000256" key="10">
    <source>
        <dbReference type="ARBA" id="ARBA00041723"/>
    </source>
</evidence>
<keyword evidence="14" id="KW-1185">Reference proteome</keyword>
<accession>A0A7J7KC37</accession>
<keyword evidence="6 11" id="KW-1133">Transmembrane helix</keyword>
<comment type="caution">
    <text evidence="13">The sequence shown here is derived from an EMBL/GenBank/DDBJ whole genome shotgun (WGS) entry which is preliminary data.</text>
</comment>
<dbReference type="GO" id="GO:0015179">
    <property type="term" value="F:L-amino acid transmembrane transporter activity"/>
    <property type="evidence" value="ECO:0007669"/>
    <property type="project" value="TreeGrafter"/>
</dbReference>
<feature type="transmembrane region" description="Helical" evidence="11">
    <location>
        <begin position="33"/>
        <end position="50"/>
    </location>
</feature>
<evidence type="ECO:0000256" key="7">
    <source>
        <dbReference type="ARBA" id="ARBA00023136"/>
    </source>
</evidence>
<reference evidence="13" key="1">
    <citation type="submission" date="2020-06" db="EMBL/GenBank/DDBJ databases">
        <title>Draft genome of Bugula neritina, a colonial animal packing powerful symbionts and potential medicines.</title>
        <authorList>
            <person name="Rayko M."/>
        </authorList>
    </citation>
    <scope>NUCLEOTIDE SEQUENCE [LARGE SCALE GENOMIC DNA]</scope>
    <source>
        <strain evidence="13">Kwan_BN1</strain>
    </source>
</reference>
<sequence>MIGYNVIIGDTITAVIIRIGGEAIRKTAFGSRQFVIVIITVTITLPLSLYRDVARISKASLVSLILIIFILIAMLVKAILLHDKVNAPWQH</sequence>
<evidence type="ECO:0000256" key="5">
    <source>
        <dbReference type="ARBA" id="ARBA00022970"/>
    </source>
</evidence>
<dbReference type="GO" id="GO:0016020">
    <property type="term" value="C:membrane"/>
    <property type="evidence" value="ECO:0007669"/>
    <property type="project" value="UniProtKB-SubCell"/>
</dbReference>
<evidence type="ECO:0000256" key="2">
    <source>
        <dbReference type="ARBA" id="ARBA00008066"/>
    </source>
</evidence>
<keyword evidence="4 11" id="KW-0812">Transmembrane</keyword>
<dbReference type="Proteomes" id="UP000593567">
    <property type="component" value="Unassembled WGS sequence"/>
</dbReference>
<proteinExistence type="inferred from homology"/>
<dbReference type="InterPro" id="IPR013057">
    <property type="entry name" value="AA_transpt_TM"/>
</dbReference>
<organism evidence="13 14">
    <name type="scientific">Bugula neritina</name>
    <name type="common">Brown bryozoan</name>
    <name type="synonym">Sertularia neritina</name>
    <dbReference type="NCBI Taxonomy" id="10212"/>
    <lineage>
        <taxon>Eukaryota</taxon>
        <taxon>Metazoa</taxon>
        <taxon>Spiralia</taxon>
        <taxon>Lophotrochozoa</taxon>
        <taxon>Bryozoa</taxon>
        <taxon>Gymnolaemata</taxon>
        <taxon>Cheilostomatida</taxon>
        <taxon>Flustrina</taxon>
        <taxon>Buguloidea</taxon>
        <taxon>Bugulidae</taxon>
        <taxon>Bugula</taxon>
    </lineage>
</organism>
<dbReference type="PANTHER" id="PTHR22950">
    <property type="entry name" value="AMINO ACID TRANSPORTER"/>
    <property type="match status" value="1"/>
</dbReference>
<keyword evidence="7 11" id="KW-0472">Membrane</keyword>
<comment type="function">
    <text evidence="8">Putative sodium-dependent amino acid/proton antiporter.</text>
</comment>
<evidence type="ECO:0000256" key="4">
    <source>
        <dbReference type="ARBA" id="ARBA00022692"/>
    </source>
</evidence>
<dbReference type="PANTHER" id="PTHR22950:SF458">
    <property type="entry name" value="SODIUM-COUPLED NEUTRAL AMINO ACID TRANSPORTER 11-RELATED"/>
    <property type="match status" value="1"/>
</dbReference>
<evidence type="ECO:0000313" key="14">
    <source>
        <dbReference type="Proteomes" id="UP000593567"/>
    </source>
</evidence>
<name>A0A7J7KC37_BUGNE</name>
<gene>
    <name evidence="13" type="ORF">EB796_005918</name>
</gene>
<keyword evidence="3" id="KW-0813">Transport</keyword>
<dbReference type="OrthoDB" id="28208at2759"/>
<comment type="similarity">
    <text evidence="2">Belongs to the amino acid/polyamine transporter 2 family.</text>
</comment>
<evidence type="ECO:0000313" key="13">
    <source>
        <dbReference type="EMBL" id="KAF6035773.1"/>
    </source>
</evidence>
<evidence type="ECO:0000256" key="6">
    <source>
        <dbReference type="ARBA" id="ARBA00022989"/>
    </source>
</evidence>
<evidence type="ECO:0000259" key="12">
    <source>
        <dbReference type="Pfam" id="PF01490"/>
    </source>
</evidence>
<evidence type="ECO:0000256" key="11">
    <source>
        <dbReference type="SAM" id="Phobius"/>
    </source>
</evidence>
<evidence type="ECO:0000256" key="9">
    <source>
        <dbReference type="ARBA" id="ARBA00040814"/>
    </source>
</evidence>
<comment type="subcellular location">
    <subcellularLocation>
        <location evidence="1">Membrane</location>
        <topology evidence="1">Multi-pass membrane protein</topology>
    </subcellularLocation>
</comment>
<dbReference type="AlphaFoldDB" id="A0A7J7KC37"/>
<feature type="domain" description="Amino acid transporter transmembrane" evidence="12">
    <location>
        <begin position="1"/>
        <end position="82"/>
    </location>
</feature>
<feature type="transmembrane region" description="Helical" evidence="11">
    <location>
        <begin position="62"/>
        <end position="81"/>
    </location>
</feature>
<dbReference type="Pfam" id="PF01490">
    <property type="entry name" value="Aa_trans"/>
    <property type="match status" value="1"/>
</dbReference>
<evidence type="ECO:0000256" key="1">
    <source>
        <dbReference type="ARBA" id="ARBA00004141"/>
    </source>
</evidence>
<keyword evidence="5" id="KW-0029">Amino-acid transport</keyword>
<evidence type="ECO:0000256" key="8">
    <source>
        <dbReference type="ARBA" id="ARBA00037101"/>
    </source>
</evidence>